<evidence type="ECO:0000256" key="2">
    <source>
        <dbReference type="ARBA" id="ARBA00012845"/>
    </source>
</evidence>
<evidence type="ECO:0000313" key="10">
    <source>
        <dbReference type="Proteomes" id="UP000030143"/>
    </source>
</evidence>
<dbReference type="Pfam" id="PF00248">
    <property type="entry name" value="Aldo_ket_red"/>
    <property type="match status" value="1"/>
</dbReference>
<dbReference type="InterPro" id="IPR020471">
    <property type="entry name" value="AKR"/>
</dbReference>
<evidence type="ECO:0000256" key="1">
    <source>
        <dbReference type="ARBA" id="ARBA00007905"/>
    </source>
</evidence>
<dbReference type="InterPro" id="IPR023210">
    <property type="entry name" value="NADP_OxRdtase_dom"/>
</dbReference>
<dbReference type="VEuPathDB" id="FungiDB:PEXP_010380"/>
<sequence>MGWPTLSLKNGNFIPMLSRYPFIRASEFPTAWYKDDPNAPINPELIEVLKTTVLKGFIHIDAADSYGTEREVEITIKESGIPRDKLFITTKVLKGWKDARVALNDSLQQLQVDYVEMYLLHNPYVIPTTAEIQTAWKGLETLHAEGKARNIGVSNFQRNHLEALLEDCSVVPAINQLEYHPYLQRADDYVPWMREHGIEISSFKTLAPITVGKGGPLDLPLSTIAAKHNTSTSTVVPRWVIDQNVVGGTHPGDPYILSDMYNGSQSTPHPSDPSASQVFLPRHQTVRKLANRIHEQRVVLARGTPSSGKTFLARSLHTYLRGQGVKSIYIRNFPLSLEGGPSALHYLLEACHIQGFAALGHSFLRDNFVFLIDDAHTTYNNSELWLILNAMNQDHLVNVPGASFCMFSAFGTPDRGVMPHNMGSDLLVFNEHQRVFMVERFADDISLFYTTEEVDLYMEMHFQARGSDYEICDILKDTIHGLTGGQPELMDAFMHLCDMLYEAFYKDDELDIISEDDSEITQLFEVRGILEVTIAAIVNFAGLPLSPETFFPPEQEFEVLRQAQHARGQGLLFDPQSEAMLSCLTKGWLHMEENREGEFRCCFPTMFHNRLVEYLMGVQDLRYPTPPTLNRGELELMFRMRNMTIS</sequence>
<comment type="caution">
    <text evidence="9">The sequence shown here is derived from an EMBL/GenBank/DDBJ whole genome shotgun (WGS) entry which is preliminary data.</text>
</comment>
<evidence type="ECO:0000256" key="7">
    <source>
        <dbReference type="ARBA" id="ARBA00049485"/>
    </source>
</evidence>
<comment type="similarity">
    <text evidence="1">Belongs to the aldo/keto reductase family.</text>
</comment>
<evidence type="ECO:0000313" key="9">
    <source>
        <dbReference type="EMBL" id="KGO57687.1"/>
    </source>
</evidence>
<dbReference type="SUPFAM" id="SSF52540">
    <property type="entry name" value="P-loop containing nucleoside triphosphate hydrolases"/>
    <property type="match status" value="1"/>
</dbReference>
<evidence type="ECO:0000256" key="5">
    <source>
        <dbReference type="ARBA" id="ARBA00025065"/>
    </source>
</evidence>
<dbReference type="EMBL" id="JQFZ01000138">
    <property type="protein sequence ID" value="KGO57687.1"/>
    <property type="molecule type" value="Genomic_DNA"/>
</dbReference>
<keyword evidence="4" id="KW-0560">Oxidoreductase</keyword>
<dbReference type="SUPFAM" id="SSF51430">
    <property type="entry name" value="NAD(P)-linked oxidoreductase"/>
    <property type="match status" value="1"/>
</dbReference>
<dbReference type="AlphaFoldDB" id="A0A0A2JQK4"/>
<comment type="catalytic activity">
    <reaction evidence="7">
        <text>xylitol + NAD(+) = D-xylose + NADH + H(+)</text>
        <dbReference type="Rhea" id="RHEA:27441"/>
        <dbReference type="ChEBI" id="CHEBI:15378"/>
        <dbReference type="ChEBI" id="CHEBI:17151"/>
        <dbReference type="ChEBI" id="CHEBI:53455"/>
        <dbReference type="ChEBI" id="CHEBI:57540"/>
        <dbReference type="ChEBI" id="CHEBI:57945"/>
        <dbReference type="EC" id="1.1.1.307"/>
    </reaction>
</comment>
<dbReference type="PANTHER" id="PTHR43827">
    <property type="entry name" value="2,5-DIKETO-D-GLUCONIC ACID REDUCTASE"/>
    <property type="match status" value="1"/>
</dbReference>
<evidence type="ECO:0000256" key="3">
    <source>
        <dbReference type="ARBA" id="ARBA00022857"/>
    </source>
</evidence>
<dbReference type="STRING" id="27334.A0A0A2JQK4"/>
<reference evidence="9 10" key="1">
    <citation type="journal article" date="2015" name="Mol. Plant Microbe Interact.">
        <title>Genome, transcriptome, and functional analyses of Penicillium expansum provide new insights into secondary metabolism and pathogenicity.</title>
        <authorList>
            <person name="Ballester A.R."/>
            <person name="Marcet-Houben M."/>
            <person name="Levin E."/>
            <person name="Sela N."/>
            <person name="Selma-Lazaro C."/>
            <person name="Carmona L."/>
            <person name="Wisniewski M."/>
            <person name="Droby S."/>
            <person name="Gonzalez-Candelas L."/>
            <person name="Gabaldon T."/>
        </authorList>
    </citation>
    <scope>NUCLEOTIDE SEQUENCE [LARGE SCALE GENOMIC DNA]</scope>
    <source>
        <strain evidence="9 10">MD-8</strain>
    </source>
</reference>
<gene>
    <name evidence="9" type="ORF">PEX2_021300</name>
</gene>
<feature type="domain" description="NADP-dependent oxidoreductase" evidence="8">
    <location>
        <begin position="42"/>
        <end position="248"/>
    </location>
</feature>
<evidence type="ECO:0000256" key="4">
    <source>
        <dbReference type="ARBA" id="ARBA00023002"/>
    </source>
</evidence>
<dbReference type="EC" id="1.1.1.307" evidence="2"/>
<dbReference type="RefSeq" id="XP_016599315.1">
    <property type="nucleotide sequence ID" value="XM_016739405.1"/>
</dbReference>
<evidence type="ECO:0000256" key="6">
    <source>
        <dbReference type="ARBA" id="ARBA00047534"/>
    </source>
</evidence>
<comment type="function">
    <text evidence="5">Catalyzes the initial reaction in the xylose utilization pathway by reducing D-xylose into xylitol. Xylose is a major component of hemicelluloses such as xylan. Most fungi utilize D-xylose via three enzymatic reactions, xylose reductase (XR), xylitol dehydrogenase (XDH), and xylulokinase, to form xylulose 5-phosphate, which enters pentose phosphate pathway.</text>
</comment>
<dbReference type="Proteomes" id="UP000030143">
    <property type="component" value="Unassembled WGS sequence"/>
</dbReference>
<organism evidence="9 10">
    <name type="scientific">Penicillium expansum</name>
    <name type="common">Blue mold rot fungus</name>
    <dbReference type="NCBI Taxonomy" id="27334"/>
    <lineage>
        <taxon>Eukaryota</taxon>
        <taxon>Fungi</taxon>
        <taxon>Dikarya</taxon>
        <taxon>Ascomycota</taxon>
        <taxon>Pezizomycotina</taxon>
        <taxon>Eurotiomycetes</taxon>
        <taxon>Eurotiomycetidae</taxon>
        <taxon>Eurotiales</taxon>
        <taxon>Aspergillaceae</taxon>
        <taxon>Penicillium</taxon>
    </lineage>
</organism>
<dbReference type="Gene3D" id="3.20.20.100">
    <property type="entry name" value="NADP-dependent oxidoreductase domain"/>
    <property type="match status" value="1"/>
</dbReference>
<dbReference type="GeneID" id="27674824"/>
<dbReference type="InterPro" id="IPR036812">
    <property type="entry name" value="NAD(P)_OxRdtase_dom_sf"/>
</dbReference>
<dbReference type="GO" id="GO:0016616">
    <property type="term" value="F:oxidoreductase activity, acting on the CH-OH group of donors, NAD or NADP as acceptor"/>
    <property type="evidence" value="ECO:0007669"/>
    <property type="project" value="UniProtKB-ARBA"/>
</dbReference>
<dbReference type="InterPro" id="IPR027417">
    <property type="entry name" value="P-loop_NTPase"/>
</dbReference>
<keyword evidence="3" id="KW-0521">NADP</keyword>
<name>A0A0A2JQK4_PENEN</name>
<dbReference type="PROSITE" id="PS00062">
    <property type="entry name" value="ALDOKETO_REDUCTASE_2"/>
    <property type="match status" value="1"/>
</dbReference>
<proteinExistence type="inferred from homology"/>
<comment type="catalytic activity">
    <reaction evidence="6">
        <text>xylitol + NADP(+) = D-xylose + NADPH + H(+)</text>
        <dbReference type="Rhea" id="RHEA:27445"/>
        <dbReference type="ChEBI" id="CHEBI:15378"/>
        <dbReference type="ChEBI" id="CHEBI:17151"/>
        <dbReference type="ChEBI" id="CHEBI:53455"/>
        <dbReference type="ChEBI" id="CHEBI:57783"/>
        <dbReference type="ChEBI" id="CHEBI:58349"/>
        <dbReference type="EC" id="1.1.1.307"/>
    </reaction>
</comment>
<dbReference type="PANTHER" id="PTHR43827:SF3">
    <property type="entry name" value="NADP-DEPENDENT OXIDOREDUCTASE DOMAIN-CONTAINING PROTEIN"/>
    <property type="match status" value="1"/>
</dbReference>
<dbReference type="HOGENOM" id="CLU_423945_0_0_1"/>
<dbReference type="PRINTS" id="PR00069">
    <property type="entry name" value="ALDKETRDTASE"/>
</dbReference>
<evidence type="ECO:0000259" key="8">
    <source>
        <dbReference type="Pfam" id="PF00248"/>
    </source>
</evidence>
<accession>A0A0A2JQK4</accession>
<keyword evidence="10" id="KW-1185">Reference proteome</keyword>
<protein>
    <recommendedName>
        <fullName evidence="2">D-xylose reductase [NAD(P)H]</fullName>
        <ecNumber evidence="2">1.1.1.307</ecNumber>
    </recommendedName>
</protein>
<dbReference type="InterPro" id="IPR018170">
    <property type="entry name" value="Aldo/ket_reductase_CS"/>
</dbReference>